<dbReference type="GO" id="GO:0005829">
    <property type="term" value="C:cytosol"/>
    <property type="evidence" value="ECO:0007669"/>
    <property type="project" value="TreeGrafter"/>
</dbReference>
<dbReference type="InterPro" id="IPR035959">
    <property type="entry name" value="RutC-like_sf"/>
</dbReference>
<evidence type="ECO:0000256" key="2">
    <source>
        <dbReference type="SAM" id="SignalP"/>
    </source>
</evidence>
<evidence type="ECO:0000256" key="1">
    <source>
        <dbReference type="ARBA" id="ARBA00010552"/>
    </source>
</evidence>
<evidence type="ECO:0000313" key="3">
    <source>
        <dbReference type="EMBL" id="GEO04755.1"/>
    </source>
</evidence>
<dbReference type="SUPFAM" id="SSF55298">
    <property type="entry name" value="YjgF-like"/>
    <property type="match status" value="3"/>
</dbReference>
<organism evidence="3 4">
    <name type="scientific">Adhaeribacter aerolatus</name>
    <dbReference type="NCBI Taxonomy" id="670289"/>
    <lineage>
        <taxon>Bacteria</taxon>
        <taxon>Pseudomonadati</taxon>
        <taxon>Bacteroidota</taxon>
        <taxon>Cytophagia</taxon>
        <taxon>Cytophagales</taxon>
        <taxon>Hymenobacteraceae</taxon>
        <taxon>Adhaeribacter</taxon>
    </lineage>
</organism>
<name>A0A512AYF4_9BACT</name>
<accession>A0A512AYF4</accession>
<dbReference type="InterPro" id="IPR006175">
    <property type="entry name" value="YjgF/YER057c/UK114"/>
</dbReference>
<proteinExistence type="inferred from homology"/>
<protein>
    <submittedName>
        <fullName evidence="3">Uncharacterized protein</fullName>
    </submittedName>
</protein>
<keyword evidence="2" id="KW-0732">Signal</keyword>
<keyword evidence="4" id="KW-1185">Reference proteome</keyword>
<comment type="similarity">
    <text evidence="1">Belongs to the RutC family.</text>
</comment>
<feature type="chain" id="PRO_5022153301" evidence="2">
    <location>
        <begin position="31"/>
        <end position="428"/>
    </location>
</feature>
<gene>
    <name evidence="3" type="ORF">AAE02nite_24190</name>
</gene>
<dbReference type="EMBL" id="BJYS01000017">
    <property type="protein sequence ID" value="GEO04755.1"/>
    <property type="molecule type" value="Genomic_DNA"/>
</dbReference>
<dbReference type="AlphaFoldDB" id="A0A512AYF4"/>
<evidence type="ECO:0000313" key="4">
    <source>
        <dbReference type="Proteomes" id="UP000321532"/>
    </source>
</evidence>
<dbReference type="PANTHER" id="PTHR11803:SF58">
    <property type="entry name" value="PROTEIN HMF1-RELATED"/>
    <property type="match status" value="1"/>
</dbReference>
<sequence length="428" mass="45657">MLIDKKMRNRFLFSSLISLFGIGAPAGTSAYIQTRAAVESPRMFAAAQSNPIIQQINADAATGSSQAVVVDEVPLAHTTQLLPLDKKGELIGKGNILKQVNQVLNNITLALKAADANLNGLVKLNIYLKQADLMPQVQAQLGKQLKGRAKPAVSYVVGDLAHTDLLIAMDAIATTTAANQRVQYFRSAALQNNSPAAHVAVLPAGEVVYVAGQADKGALPEATRGTLKQLEATLMHLGLKKDQVIQLKSFIRPMTDVKVVEKEIASFFAGFTVPPVVYVEWLSQDPVVEIELISAAPVTAASGAPQLEFITPPFMTASPVYSKVTRINHGKKVYVSGLYGKTPASAPAQVTEIFTNLGAILEKAGSSFQHLAKATYYVSDNETSTQLNALRPKYYNPLRPPAASKAMVRGVGATNLGITIDMIGVVAK</sequence>
<dbReference type="PANTHER" id="PTHR11803">
    <property type="entry name" value="2-IMINOBUTANOATE/2-IMINOPROPANOATE DEAMINASE RIDA"/>
    <property type="match status" value="1"/>
</dbReference>
<dbReference type="GO" id="GO:0019239">
    <property type="term" value="F:deaminase activity"/>
    <property type="evidence" value="ECO:0007669"/>
    <property type="project" value="TreeGrafter"/>
</dbReference>
<dbReference type="Proteomes" id="UP000321532">
    <property type="component" value="Unassembled WGS sequence"/>
</dbReference>
<reference evidence="3 4" key="1">
    <citation type="submission" date="2019-07" db="EMBL/GenBank/DDBJ databases">
        <title>Whole genome shotgun sequence of Adhaeribacter aerolatus NBRC 106133.</title>
        <authorList>
            <person name="Hosoyama A."/>
            <person name="Uohara A."/>
            <person name="Ohji S."/>
            <person name="Ichikawa N."/>
        </authorList>
    </citation>
    <scope>NUCLEOTIDE SEQUENCE [LARGE SCALE GENOMIC DNA]</scope>
    <source>
        <strain evidence="3 4">NBRC 106133</strain>
    </source>
</reference>
<feature type="signal peptide" evidence="2">
    <location>
        <begin position="1"/>
        <end position="30"/>
    </location>
</feature>
<dbReference type="Gene3D" id="3.30.1330.40">
    <property type="entry name" value="RutC-like"/>
    <property type="match status" value="3"/>
</dbReference>
<comment type="caution">
    <text evidence="3">The sequence shown here is derived from an EMBL/GenBank/DDBJ whole genome shotgun (WGS) entry which is preliminary data.</text>
</comment>
<dbReference type="Pfam" id="PF01042">
    <property type="entry name" value="Ribonuc_L-PSP"/>
    <property type="match status" value="3"/>
</dbReference>
<dbReference type="CDD" id="cd00448">
    <property type="entry name" value="YjgF_YER057c_UK114_family"/>
    <property type="match status" value="2"/>
</dbReference>